<dbReference type="EMBL" id="EQ999975">
    <property type="protein sequence ID" value="OAT00657.1"/>
    <property type="molecule type" value="Genomic_DNA"/>
</dbReference>
<evidence type="ECO:0000313" key="2">
    <source>
        <dbReference type="Proteomes" id="UP000002039"/>
    </source>
</evidence>
<dbReference type="GeneID" id="69031615"/>
<proteinExistence type="predicted"/>
<accession>A0ABX2VU98</accession>
<name>A0ABX2VU98_AJEDR</name>
<dbReference type="RefSeq" id="XP_045280384.1">
    <property type="nucleotide sequence ID" value="XM_045425918.1"/>
</dbReference>
<protein>
    <submittedName>
        <fullName evidence="1">Uncharacterized protein</fullName>
    </submittedName>
</protein>
<reference evidence="2" key="1">
    <citation type="journal article" date="2015" name="PLoS Genet.">
        <title>The dynamic genome and transcriptome of the human fungal pathogen Blastomyces and close relative Emmonsia.</title>
        <authorList>
            <person name="Munoz J.F."/>
            <person name="Gauthier G.M."/>
            <person name="Desjardins C.A."/>
            <person name="Gallo J.E."/>
            <person name="Holder J."/>
            <person name="Sullivan T.D."/>
            <person name="Marty A.J."/>
            <person name="Carmen J.C."/>
            <person name="Chen Z."/>
            <person name="Ding L."/>
            <person name="Gujja S."/>
            <person name="Magrini V."/>
            <person name="Misas E."/>
            <person name="Mitreva M."/>
            <person name="Priest M."/>
            <person name="Saif S."/>
            <person name="Whiston E.A."/>
            <person name="Young S."/>
            <person name="Zeng Q."/>
            <person name="Goldman W.E."/>
            <person name="Mardis E.R."/>
            <person name="Taylor J.W."/>
            <person name="McEwen J.G."/>
            <person name="Clay O.K."/>
            <person name="Klein B.S."/>
            <person name="Cuomo C.A."/>
        </authorList>
    </citation>
    <scope>NUCLEOTIDE SEQUENCE [LARGE SCALE GENOMIC DNA]</scope>
    <source>
        <strain evidence="2">ER-3 / ATCC MYA-2586</strain>
    </source>
</reference>
<sequence length="88" mass="9558">MQIQQHAVFKHSPFYLLYELHPRISENALKKVEKRAVADTAETAVANTVETAVTDAAVAVADATVADAESRLKEISHACAKANKLLLN</sequence>
<organism evidence="1 2">
    <name type="scientific">Ajellomyces dermatitidis (strain ER-3 / ATCC MYA-2586)</name>
    <name type="common">Blastomyces dermatitidis</name>
    <dbReference type="NCBI Taxonomy" id="559297"/>
    <lineage>
        <taxon>Eukaryota</taxon>
        <taxon>Fungi</taxon>
        <taxon>Dikarya</taxon>
        <taxon>Ascomycota</taxon>
        <taxon>Pezizomycotina</taxon>
        <taxon>Eurotiomycetes</taxon>
        <taxon>Eurotiomycetidae</taxon>
        <taxon>Onygenales</taxon>
        <taxon>Ajellomycetaceae</taxon>
        <taxon>Blastomyces</taxon>
    </lineage>
</organism>
<keyword evidence="2" id="KW-1185">Reference proteome</keyword>
<dbReference type="Proteomes" id="UP000002039">
    <property type="component" value="Unassembled WGS sequence"/>
</dbReference>
<gene>
    <name evidence="1" type="ORF">BDCG_16723</name>
</gene>
<evidence type="ECO:0000313" key="1">
    <source>
        <dbReference type="EMBL" id="OAT00657.1"/>
    </source>
</evidence>